<feature type="domain" description="PoNi N-terminal" evidence="1">
    <location>
        <begin position="3"/>
        <end position="113"/>
    </location>
</feature>
<name>A0A1N7ILK2_9FLAO</name>
<dbReference type="OrthoDB" id="2067926at2"/>
<dbReference type="SUPFAM" id="SSF140731">
    <property type="entry name" value="PA2201 C-terminal domain-like"/>
    <property type="match status" value="1"/>
</dbReference>
<evidence type="ECO:0000259" key="1">
    <source>
        <dbReference type="Pfam" id="PF08928"/>
    </source>
</evidence>
<keyword evidence="6" id="KW-1185">Reference proteome</keyword>
<dbReference type="Gene3D" id="1.10.3920.10">
    <property type="entry name" value="PA2201 C-terminal domain-like"/>
    <property type="match status" value="1"/>
</dbReference>
<evidence type="ECO:0000259" key="2">
    <source>
        <dbReference type="Pfam" id="PF08929"/>
    </source>
</evidence>
<proteinExistence type="predicted"/>
<dbReference type="Pfam" id="PF08928">
    <property type="entry name" value="PoNi_N"/>
    <property type="match status" value="1"/>
</dbReference>
<dbReference type="Pfam" id="PF08929">
    <property type="entry name" value="PoNi_C"/>
    <property type="match status" value="1"/>
</dbReference>
<accession>A0A1N7ILK2</accession>
<dbReference type="EMBL" id="FTNZ01000006">
    <property type="protein sequence ID" value="SIS37949.1"/>
    <property type="molecule type" value="Genomic_DNA"/>
</dbReference>
<dbReference type="Proteomes" id="UP000186106">
    <property type="component" value="Unassembled WGS sequence"/>
</dbReference>
<evidence type="ECO:0000313" key="6">
    <source>
        <dbReference type="Proteomes" id="UP000279541"/>
    </source>
</evidence>
<dbReference type="KEGG" id="cjt:EG359_02445"/>
<dbReference type="AlphaFoldDB" id="A0A1N7ILK2"/>
<dbReference type="Proteomes" id="UP000279541">
    <property type="component" value="Chromosome"/>
</dbReference>
<evidence type="ECO:0000313" key="3">
    <source>
        <dbReference type="EMBL" id="AZA98532.1"/>
    </source>
</evidence>
<evidence type="ECO:0000313" key="4">
    <source>
        <dbReference type="EMBL" id="SIS37949.1"/>
    </source>
</evidence>
<dbReference type="STRING" id="112234.SAMN05421768_10635"/>
<sequence>MIRDKIKDSNYFEKYIQQTIDRKSKYIGKIESLENPQQGYVNSAVTLDLFTRNILISKYSNGDSIENIAIDYQESLKWFELVYNSRSFYVQLLWMISIGILLDINEEQFNKLVHLIKEDNPDDYLVDFFLSNRIEVKNIHDSFRFPIPYKALYEVIILAQDNRKNDAILRLKKYLDTEWYKGHSDSGWYDNHKSKHDTYAGYWSFESAALVKILQLDDASLKEQQYYPYDLVHWKD</sequence>
<protein>
    <submittedName>
        <fullName evidence="3">DUF1911 domain-containing protein</fullName>
    </submittedName>
</protein>
<feature type="domain" description="PoNi C-terminal" evidence="2">
    <location>
        <begin position="122"/>
        <end position="231"/>
    </location>
</feature>
<reference evidence="3 6" key="2">
    <citation type="submission" date="2018-11" db="EMBL/GenBank/DDBJ databases">
        <title>Proposal to divide the Flavobacteriaceae and reorganize its genera based on Amino Acid Identity values calculated from whole genome sequences.</title>
        <authorList>
            <person name="Nicholson A.C."/>
            <person name="Gulvik C.A."/>
            <person name="Whitney A.M."/>
            <person name="Humrighouse B.W."/>
            <person name="Bell M."/>
            <person name="Holmes B."/>
            <person name="Steigerwalt A.G."/>
            <person name="Villarma A."/>
            <person name="Sheth M."/>
            <person name="Batra D."/>
            <person name="Pryor J."/>
            <person name="Bernardet J.-F."/>
            <person name="Hugo C."/>
            <person name="Kampfer P."/>
            <person name="Newman J."/>
            <person name="McQuiston J.R."/>
        </authorList>
    </citation>
    <scope>NUCLEOTIDE SEQUENCE [LARGE SCALE GENOMIC DNA]</scope>
    <source>
        <strain evidence="3 6">DSM 16927</strain>
    </source>
</reference>
<organism evidence="4 5">
    <name type="scientific">Chryseobacterium joostei</name>
    <dbReference type="NCBI Taxonomy" id="112234"/>
    <lineage>
        <taxon>Bacteria</taxon>
        <taxon>Pseudomonadati</taxon>
        <taxon>Bacteroidota</taxon>
        <taxon>Flavobacteriia</taxon>
        <taxon>Flavobacteriales</taxon>
        <taxon>Weeksellaceae</taxon>
        <taxon>Chryseobacterium group</taxon>
        <taxon>Chryseobacterium</taxon>
    </lineage>
</organism>
<dbReference type="RefSeq" id="WP_076355355.1">
    <property type="nucleotide sequence ID" value="NZ_CP033926.1"/>
</dbReference>
<reference evidence="4 5" key="1">
    <citation type="submission" date="2017-01" db="EMBL/GenBank/DDBJ databases">
        <authorList>
            <person name="Mah S.A."/>
            <person name="Swanson W.J."/>
            <person name="Moy G.W."/>
            <person name="Vacquier V.D."/>
        </authorList>
    </citation>
    <scope>NUCLEOTIDE SEQUENCE [LARGE SCALE GENOMIC DNA]</scope>
    <source>
        <strain evidence="4 5">DSM 16927</strain>
    </source>
</reference>
<dbReference type="InterPro" id="IPR015025">
    <property type="entry name" value="PoNi_C"/>
</dbReference>
<dbReference type="InterPro" id="IPR028983">
    <property type="entry name" value="PA2201-like_C"/>
</dbReference>
<gene>
    <name evidence="3" type="ORF">EG359_02445</name>
    <name evidence="4" type="ORF">SAMN05421768_10635</name>
</gene>
<dbReference type="EMBL" id="CP033926">
    <property type="protein sequence ID" value="AZA98532.1"/>
    <property type="molecule type" value="Genomic_DNA"/>
</dbReference>
<evidence type="ECO:0000313" key="5">
    <source>
        <dbReference type="Proteomes" id="UP000186106"/>
    </source>
</evidence>
<dbReference type="InterPro" id="IPR015024">
    <property type="entry name" value="PoNi_N"/>
</dbReference>